<keyword evidence="9" id="KW-0472">Membrane</keyword>
<comment type="similarity">
    <text evidence="2">Belongs to the eukaryotic initiation factor 4G family.</text>
</comment>
<feature type="region of interest" description="Disordered" evidence="8">
    <location>
        <begin position="749"/>
        <end position="1009"/>
    </location>
</feature>
<evidence type="ECO:0000256" key="1">
    <source>
        <dbReference type="ARBA" id="ARBA00004496"/>
    </source>
</evidence>
<dbReference type="SMART" id="SM00543">
    <property type="entry name" value="MIF4G"/>
    <property type="match status" value="1"/>
</dbReference>
<feature type="compositionally biased region" description="Polar residues" evidence="8">
    <location>
        <begin position="704"/>
        <end position="721"/>
    </location>
</feature>
<feature type="compositionally biased region" description="Low complexity" evidence="8">
    <location>
        <begin position="470"/>
        <end position="490"/>
    </location>
</feature>
<dbReference type="EMBL" id="FUEG01000001">
    <property type="protein sequence ID" value="SJK97969.1"/>
    <property type="molecule type" value="Genomic_DNA"/>
</dbReference>
<feature type="region of interest" description="Disordered" evidence="8">
    <location>
        <begin position="331"/>
        <end position="423"/>
    </location>
</feature>
<dbReference type="STRING" id="47428.A0A284QNC9"/>
<feature type="region of interest" description="Disordered" evidence="8">
    <location>
        <begin position="611"/>
        <end position="724"/>
    </location>
</feature>
<evidence type="ECO:0000256" key="3">
    <source>
        <dbReference type="ARBA" id="ARBA00022490"/>
    </source>
</evidence>
<evidence type="ECO:0000256" key="6">
    <source>
        <dbReference type="ARBA" id="ARBA00022884"/>
    </source>
</evidence>
<reference evidence="12" key="1">
    <citation type="journal article" date="2017" name="Nat. Ecol. Evol.">
        <title>Genome expansion and lineage-specific genetic innovations in the forest pathogenic fungi Armillaria.</title>
        <authorList>
            <person name="Sipos G."/>
            <person name="Prasanna A.N."/>
            <person name="Walter M.C."/>
            <person name="O'Connor E."/>
            <person name="Balint B."/>
            <person name="Krizsan K."/>
            <person name="Kiss B."/>
            <person name="Hess J."/>
            <person name="Varga T."/>
            <person name="Slot J."/>
            <person name="Riley R."/>
            <person name="Boka B."/>
            <person name="Rigling D."/>
            <person name="Barry K."/>
            <person name="Lee J."/>
            <person name="Mihaltcheva S."/>
            <person name="LaButti K."/>
            <person name="Lipzen A."/>
            <person name="Waldron R."/>
            <person name="Moloney N.M."/>
            <person name="Sperisen C."/>
            <person name="Kredics L."/>
            <person name="Vagvoelgyi C."/>
            <person name="Patrignani A."/>
            <person name="Fitzpatrick D."/>
            <person name="Nagy I."/>
            <person name="Doyle S."/>
            <person name="Anderson J.B."/>
            <person name="Grigoriev I.V."/>
            <person name="Gueldener U."/>
            <person name="Muensterkoetter M."/>
            <person name="Nagy L.G."/>
        </authorList>
    </citation>
    <scope>NUCLEOTIDE SEQUENCE [LARGE SCALE GENOMIC DNA]</scope>
    <source>
        <strain evidence="12">C18/9</strain>
    </source>
</reference>
<evidence type="ECO:0000256" key="4">
    <source>
        <dbReference type="ARBA" id="ARBA00022540"/>
    </source>
</evidence>
<feature type="compositionally biased region" description="Low complexity" evidence="8">
    <location>
        <begin position="341"/>
        <end position="355"/>
    </location>
</feature>
<evidence type="ECO:0000256" key="9">
    <source>
        <dbReference type="SAM" id="Phobius"/>
    </source>
</evidence>
<dbReference type="GO" id="GO:0016281">
    <property type="term" value="C:eukaryotic translation initiation factor 4F complex"/>
    <property type="evidence" value="ECO:0007669"/>
    <property type="project" value="TreeGrafter"/>
</dbReference>
<keyword evidence="3" id="KW-0963">Cytoplasm</keyword>
<dbReference type="InterPro" id="IPR003891">
    <property type="entry name" value="Initiation_fac_eIF4g_MI"/>
</dbReference>
<feature type="transmembrane region" description="Helical" evidence="9">
    <location>
        <begin position="72"/>
        <end position="97"/>
    </location>
</feature>
<feature type="transmembrane region" description="Helical" evidence="9">
    <location>
        <begin position="190"/>
        <end position="209"/>
    </location>
</feature>
<feature type="transmembrane region" description="Helical" evidence="9">
    <location>
        <begin position="157"/>
        <end position="178"/>
    </location>
</feature>
<dbReference type="Gene3D" id="1.25.40.180">
    <property type="match status" value="2"/>
</dbReference>
<evidence type="ECO:0000313" key="11">
    <source>
        <dbReference type="EMBL" id="SJK97969.1"/>
    </source>
</evidence>
<evidence type="ECO:0000256" key="5">
    <source>
        <dbReference type="ARBA" id="ARBA00022553"/>
    </source>
</evidence>
<comment type="subcellular location">
    <subcellularLocation>
        <location evidence="1">Cytoplasm</location>
    </subcellularLocation>
</comment>
<organism evidence="11 12">
    <name type="scientific">Armillaria ostoyae</name>
    <name type="common">Armillaria root rot fungus</name>
    <dbReference type="NCBI Taxonomy" id="47428"/>
    <lineage>
        <taxon>Eukaryota</taxon>
        <taxon>Fungi</taxon>
        <taxon>Dikarya</taxon>
        <taxon>Basidiomycota</taxon>
        <taxon>Agaricomycotina</taxon>
        <taxon>Agaricomycetes</taxon>
        <taxon>Agaricomycetidae</taxon>
        <taxon>Agaricales</taxon>
        <taxon>Marasmiineae</taxon>
        <taxon>Physalacriaceae</taxon>
        <taxon>Armillaria</taxon>
    </lineage>
</organism>
<keyword evidence="4" id="KW-0396">Initiation factor</keyword>
<dbReference type="InterPro" id="IPR003890">
    <property type="entry name" value="MIF4G-like_typ-3"/>
</dbReference>
<feature type="compositionally biased region" description="Polar residues" evidence="8">
    <location>
        <begin position="535"/>
        <end position="549"/>
    </location>
</feature>
<keyword evidence="7" id="KW-0648">Protein biosynthesis</keyword>
<dbReference type="Proteomes" id="UP000219338">
    <property type="component" value="Unassembled WGS sequence"/>
</dbReference>
<protein>
    <recommendedName>
        <fullName evidence="10">MI domain-containing protein</fullName>
    </recommendedName>
</protein>
<dbReference type="InterPro" id="IPR016024">
    <property type="entry name" value="ARM-type_fold"/>
</dbReference>
<feature type="compositionally biased region" description="Pro residues" evidence="8">
    <location>
        <begin position="491"/>
        <end position="511"/>
    </location>
</feature>
<dbReference type="FunFam" id="1.25.40.180:FF:000020">
    <property type="entry name" value="Eukaryotic translation initiation factor subunit"/>
    <property type="match status" value="1"/>
</dbReference>
<dbReference type="Pfam" id="PF02854">
    <property type="entry name" value="MIF4G"/>
    <property type="match status" value="1"/>
</dbReference>
<feature type="compositionally biased region" description="Basic and acidic residues" evidence="8">
    <location>
        <begin position="1547"/>
        <end position="1560"/>
    </location>
</feature>
<keyword evidence="12" id="KW-1185">Reference proteome</keyword>
<feature type="compositionally biased region" description="Pro residues" evidence="8">
    <location>
        <begin position="577"/>
        <end position="589"/>
    </location>
</feature>
<feature type="transmembrane region" description="Helical" evidence="9">
    <location>
        <begin position="117"/>
        <end position="137"/>
    </location>
</feature>
<evidence type="ECO:0000313" key="12">
    <source>
        <dbReference type="Proteomes" id="UP000219338"/>
    </source>
</evidence>
<feature type="region of interest" description="Disordered" evidence="8">
    <location>
        <begin position="1093"/>
        <end position="1132"/>
    </location>
</feature>
<feature type="compositionally biased region" description="Basic and acidic residues" evidence="8">
    <location>
        <begin position="768"/>
        <end position="941"/>
    </location>
</feature>
<feature type="region of interest" description="Disordered" evidence="8">
    <location>
        <begin position="1547"/>
        <end position="1651"/>
    </location>
</feature>
<evidence type="ECO:0000259" key="10">
    <source>
        <dbReference type="PROSITE" id="PS51366"/>
    </source>
</evidence>
<name>A0A284QNC9_ARMOS</name>
<feature type="compositionally biased region" description="Basic and acidic residues" evidence="8">
    <location>
        <begin position="1630"/>
        <end position="1639"/>
    </location>
</feature>
<dbReference type="GO" id="GO:0010494">
    <property type="term" value="C:cytoplasmic stress granule"/>
    <property type="evidence" value="ECO:0007669"/>
    <property type="project" value="UniProtKB-ARBA"/>
</dbReference>
<feature type="compositionally biased region" description="Low complexity" evidence="8">
    <location>
        <begin position="654"/>
        <end position="665"/>
    </location>
</feature>
<proteinExistence type="inferred from homology"/>
<dbReference type="OMA" id="PRGGPNM"/>
<feature type="region of interest" description="Disordered" evidence="8">
    <location>
        <begin position="437"/>
        <end position="593"/>
    </location>
</feature>
<dbReference type="GO" id="GO:0003743">
    <property type="term" value="F:translation initiation factor activity"/>
    <property type="evidence" value="ECO:0007669"/>
    <property type="project" value="UniProtKB-KW"/>
</dbReference>
<feature type="compositionally biased region" description="Polar residues" evidence="8">
    <location>
        <begin position="1640"/>
        <end position="1651"/>
    </location>
</feature>
<dbReference type="InterPro" id="IPR036211">
    <property type="entry name" value="eIF4G_eIF4E-bd_sf"/>
</dbReference>
<feature type="compositionally biased region" description="Basic and acidic residues" evidence="8">
    <location>
        <begin position="974"/>
        <end position="984"/>
    </location>
</feature>
<dbReference type="SUPFAM" id="SSF48371">
    <property type="entry name" value="ARM repeat"/>
    <property type="match status" value="2"/>
</dbReference>
<feature type="compositionally biased region" description="Polar residues" evidence="8">
    <location>
        <begin position="1214"/>
        <end position="1225"/>
    </location>
</feature>
<feature type="domain" description="MI" evidence="10">
    <location>
        <begin position="1714"/>
        <end position="1835"/>
    </location>
</feature>
<feature type="compositionally biased region" description="Low complexity" evidence="8">
    <location>
        <begin position="1685"/>
        <end position="1694"/>
    </location>
</feature>
<keyword evidence="6" id="KW-0694">RNA-binding</keyword>
<feature type="compositionally biased region" description="Acidic residues" evidence="8">
    <location>
        <begin position="1695"/>
        <end position="1709"/>
    </location>
</feature>
<gene>
    <name evidence="11" type="ORF">ARMOST_01225</name>
</gene>
<feature type="compositionally biased region" description="Low complexity" evidence="8">
    <location>
        <begin position="1118"/>
        <end position="1132"/>
    </location>
</feature>
<feature type="transmembrane region" description="Helical" evidence="9">
    <location>
        <begin position="295"/>
        <end position="316"/>
    </location>
</feature>
<feature type="compositionally biased region" description="Low complexity" evidence="8">
    <location>
        <begin position="673"/>
        <end position="688"/>
    </location>
</feature>
<feature type="compositionally biased region" description="Low complexity" evidence="8">
    <location>
        <begin position="406"/>
        <end position="418"/>
    </location>
</feature>
<dbReference type="GO" id="GO:0003729">
    <property type="term" value="F:mRNA binding"/>
    <property type="evidence" value="ECO:0007669"/>
    <property type="project" value="TreeGrafter"/>
</dbReference>
<dbReference type="Pfam" id="PF02847">
    <property type="entry name" value="MA3"/>
    <property type="match status" value="1"/>
</dbReference>
<feature type="compositionally biased region" description="Polar residues" evidence="8">
    <location>
        <begin position="437"/>
        <end position="455"/>
    </location>
</feature>
<keyword evidence="9" id="KW-1133">Transmembrane helix</keyword>
<evidence type="ECO:0000256" key="8">
    <source>
        <dbReference type="SAM" id="MobiDB-lite"/>
    </source>
</evidence>
<dbReference type="Gene3D" id="1.20.970.30">
    <property type="entry name" value="eIF4G, eIF4E-binding domain"/>
    <property type="match status" value="1"/>
</dbReference>
<accession>A0A284QNC9</accession>
<keyword evidence="9" id="KW-0812">Transmembrane</keyword>
<feature type="region of interest" description="Disordered" evidence="8">
    <location>
        <begin position="1674"/>
        <end position="1715"/>
    </location>
</feature>
<dbReference type="SUPFAM" id="SSF101489">
    <property type="entry name" value="Eukaryotic initiation factor 4f subunit eIF4g, eIF4e-binding domain"/>
    <property type="match status" value="1"/>
</dbReference>
<keyword evidence="5" id="KW-0597">Phosphoprotein</keyword>
<feature type="compositionally biased region" description="Low complexity" evidence="8">
    <location>
        <begin position="942"/>
        <end position="952"/>
    </location>
</feature>
<dbReference type="InterPro" id="IPR022745">
    <property type="entry name" value="eIF4G1_eIF4E-bd"/>
</dbReference>
<feature type="region of interest" description="Disordered" evidence="8">
    <location>
        <begin position="1166"/>
        <end position="1231"/>
    </location>
</feature>
<dbReference type="Pfam" id="PF12152">
    <property type="entry name" value="eIF_4G1"/>
    <property type="match status" value="1"/>
</dbReference>
<dbReference type="PANTHER" id="PTHR23253">
    <property type="entry name" value="EUKARYOTIC TRANSLATION INITIATION FACTOR 4 GAMMA"/>
    <property type="match status" value="1"/>
</dbReference>
<evidence type="ECO:0000256" key="7">
    <source>
        <dbReference type="ARBA" id="ARBA00022917"/>
    </source>
</evidence>
<dbReference type="OrthoDB" id="514777at2759"/>
<feature type="compositionally biased region" description="Pro residues" evidence="8">
    <location>
        <begin position="620"/>
        <end position="634"/>
    </location>
</feature>
<dbReference type="PROSITE" id="PS51366">
    <property type="entry name" value="MI"/>
    <property type="match status" value="1"/>
</dbReference>
<evidence type="ECO:0000256" key="2">
    <source>
        <dbReference type="ARBA" id="ARBA00005775"/>
    </source>
</evidence>
<sequence>MFCFSTVHVSLGFSRLVEGFIYLRDQPGGPGAFFSNVSIPANVAKVCIHTINSILGDSILVWRCYHVWGRDWVICILPILLIIASAVCGFGQTVIFAQAKTTHSAFGPNLQRWNGSLFSLSLVTNVVATSFIAFRIWHLGRQLTFSSSFKYRRVLTLVVESGAIYSSALVIEITLYFLNTNAFYIIYDPIAQLTAIVPTMIIVMTSLGLTSNDLNEQTKLSVETSPHFALKPHPGSTVADSVFVAATRSGVLGTNTAFSPAGRSFLTTDPHETDLYSTPKSITSNHPNSSHIPKFVGIFLVLLFFFPDVAFCAGRMSKSAIATVPKIPAQPPIQSAWSRGPPQTASSSRSQSPAPQNTPAHATHSRRPSTLGQGIHIKDGVSIPRNNVGATKQGPAVSFGSIDDVSAPMSSSPAATPPIKSEGVKTFGTVPATVSQVNGKSSVSIAKPGSSSNTPHKPRKQDIAKLFQNPSSAPPSQASSDTSSPNIRPSNLPPSSQPPSIPSSSHPPYPSFVPQNGMRPQQPNAGPNGGATGSGPRSPQYQHQRQVPNGNVPRIPSGPSGPGAPQMSAGLGSPRMTPHPPPANMPPPMQTQMSWPPNYYYMGDQPYMYPWYPMQQHQMPPQPPQHHPQPPGGHVPPHNGIPVSPRNHPPPLQGPGTPTLTHAAPAPHPPHLPSTMSHSSSGSIGGLSSPPPTPSSASIPGTGRLNTSASAFVPGQRSSARVSLKNAEGKEINLDTLKNQKLSPALSGVALPPVVSPAHGSPNRRSVIRMESEEERSKRLAGEREKELAKAKAEADSKAKKEKEETERREKEEKEKKEKEARERKEKDEKERLEKEAKEKKEREAKAAKEKQEREAAEKKRLEEEAAEKERLKKEEEEKEKERLRLEEEERKKAEEETERKRLQQEQEEKEKERIRLEKEKEEKERARIAEEEAAKVRAEAEATATAAAAAAKPEEGEVIEETSSADADVTVTSKDKAKEKDLRINTTSPPSELPRRRPGPLDLSTTKANIPAPLPSALATARIIDDLGRVPYPEGIKSPRVDLNINAKDGKFRYDRDFLLQFMSICKEKPESLPALDAIGLEPSDQINFPMSRGGSGRHRQGSGAVPPQRQNSTSLGFNPGSSFGKGGSSSTFSMGGMGNFATSIGGSKLNSDDRFNMSNNMRAVSGSAATPMPFGNRPSQMQRTASQGGPGGAPMGSNRTRSKRGEKRNDSNRVPTGPGSQHGYNMGHGSSAALAQSMMEPVAPLQQSANRWDRRQLGANDPDSPDVVDRKVKGLLNKLTMEKFDSISDQIIAWANKSEKEKDGRTLIQVIRLVFEKATDEATWSEMYARLCRKMMEQISPKVQDDGIKNNEGKPIAGGQLFRKYLLNRCQEDFERGWLAKEATATAAASKAIEDQAAKAAAEKKGDGEEEIALYSEEYYAAQKAKRQGLGLIKFIGELFKLQMLTERIMHECVKKLLGNVENPEEEEIESLCKLLTTVGQLLDTTKARAHMDVYFSRMKELTKSLNVSSRMQFMLQDILELRERKWVSRNAVAAPTTLAQIHEAAAKEKAAQEKESYQRQMSMSRGGSRRGGERGEFPQVGADGWAVAGGNSAPRPPSKAGDLSKFGQISNKGAPLTFGPQSSIYAGKKDNKRESVQRTNSSSQNMFSMLNNDSTAEATPKEMLQRKRLVLAPRSKPVEGQENTPATAESEASSDEEVTAEPEPIEMSEKDAKKKIEEDIKEFSAVRNLDEAEVYFTHLPAKHHPLLVDRLISFAVESKEADAQLVSEFFSRASTKNLCTIADFESGFAGVLEFLDDIAIDAPMAFKLMATMMKGPAFDDEQRTRLASKTDSAKLLGLLS</sequence>
<dbReference type="PANTHER" id="PTHR23253:SF9">
    <property type="entry name" value="EUKARYOTIC TRANSLATION INITIATION FACTOR 4 GAMMA 2"/>
    <property type="match status" value="1"/>
</dbReference>
<feature type="compositionally biased region" description="Polar residues" evidence="8">
    <location>
        <begin position="1179"/>
        <end position="1189"/>
    </location>
</feature>